<evidence type="ECO:0000256" key="1">
    <source>
        <dbReference type="SAM" id="Phobius"/>
    </source>
</evidence>
<dbReference type="EMBL" id="BAABJO010000030">
    <property type="protein sequence ID" value="GAA5134624.1"/>
    <property type="molecule type" value="Genomic_DNA"/>
</dbReference>
<keyword evidence="1" id="KW-1133">Transmembrane helix</keyword>
<feature type="transmembrane region" description="Helical" evidence="1">
    <location>
        <begin position="156"/>
        <end position="177"/>
    </location>
</feature>
<protein>
    <recommendedName>
        <fullName evidence="4">PH (Pleckstrin Homology) domain-containing protein</fullName>
    </recommendedName>
</protein>
<organism evidence="2 3">
    <name type="scientific">Pseudonocardia adelaidensis</name>
    <dbReference type="NCBI Taxonomy" id="648754"/>
    <lineage>
        <taxon>Bacteria</taxon>
        <taxon>Bacillati</taxon>
        <taxon>Actinomycetota</taxon>
        <taxon>Actinomycetes</taxon>
        <taxon>Pseudonocardiales</taxon>
        <taxon>Pseudonocardiaceae</taxon>
        <taxon>Pseudonocardia</taxon>
    </lineage>
</organism>
<proteinExistence type="predicted"/>
<comment type="caution">
    <text evidence="2">The sequence shown here is derived from an EMBL/GenBank/DDBJ whole genome shotgun (WGS) entry which is preliminary data.</text>
</comment>
<evidence type="ECO:0000313" key="3">
    <source>
        <dbReference type="Proteomes" id="UP001500804"/>
    </source>
</evidence>
<keyword evidence="1" id="KW-0472">Membrane</keyword>
<gene>
    <name evidence="2" type="ORF">GCM10023320_62710</name>
</gene>
<dbReference type="Pfam" id="PF20226">
    <property type="entry name" value="DUF6585"/>
    <property type="match status" value="1"/>
</dbReference>
<reference evidence="3" key="1">
    <citation type="journal article" date="2019" name="Int. J. Syst. Evol. Microbiol.">
        <title>The Global Catalogue of Microorganisms (GCM) 10K type strain sequencing project: providing services to taxonomists for standard genome sequencing and annotation.</title>
        <authorList>
            <consortium name="The Broad Institute Genomics Platform"/>
            <consortium name="The Broad Institute Genome Sequencing Center for Infectious Disease"/>
            <person name="Wu L."/>
            <person name="Ma J."/>
        </authorList>
    </citation>
    <scope>NUCLEOTIDE SEQUENCE [LARGE SCALE GENOMIC DNA]</scope>
    <source>
        <strain evidence="3">JCM 18302</strain>
    </source>
</reference>
<name>A0ABP9NVG2_9PSEU</name>
<accession>A0ABP9NVG2</accession>
<feature type="transmembrane region" description="Helical" evidence="1">
    <location>
        <begin position="68"/>
        <end position="89"/>
    </location>
</feature>
<evidence type="ECO:0008006" key="4">
    <source>
        <dbReference type="Google" id="ProtNLM"/>
    </source>
</evidence>
<evidence type="ECO:0000313" key="2">
    <source>
        <dbReference type="EMBL" id="GAA5134624.1"/>
    </source>
</evidence>
<feature type="transmembrane region" description="Helical" evidence="1">
    <location>
        <begin position="130"/>
        <end position="150"/>
    </location>
</feature>
<keyword evidence="3" id="KW-1185">Reference proteome</keyword>
<sequence>MLAGLGTWFVQPDSPPTFGPIECDGELMGPGDKCVVIGGAGTDFTYESEQASRQARLAAWRDEPGDEVIGWSLIGFGVLGGVAGCGAGARRREPHLRDDLTQVPPELRAAATEHRLGDHSQTHRTKPSELWAAVGGTVFFVAVTFALAVGPATSGGWVGLLVLFTGFGALSCLAATVRQLFVARTELYLFANGLVYAKGGTVTAFPWRDTEIRRSVVKQRNSSTPDYRYWLQRPGSPSVELSPTLGLNDFGPEMERRLTTDRAPADLDAVAAGQRIQYGPLALDLTGLTTPKDTIPWSQIRAIKIENGQVQVWQTDARRAQNFDVAKVPNIFVFLTLVETLREAMRRT</sequence>
<dbReference type="InterPro" id="IPR046492">
    <property type="entry name" value="DUF6585"/>
</dbReference>
<dbReference type="Proteomes" id="UP001500804">
    <property type="component" value="Unassembled WGS sequence"/>
</dbReference>
<keyword evidence="1" id="KW-0812">Transmembrane</keyword>